<dbReference type="Proteomes" id="UP000032274">
    <property type="component" value="Unassembled WGS sequence"/>
</dbReference>
<dbReference type="EMBL" id="JXIG01000556">
    <property type="protein sequence ID" value="KIU01093.1"/>
    <property type="molecule type" value="Genomic_DNA"/>
</dbReference>
<comment type="caution">
    <text evidence="2">The sequence shown here is derived from an EMBL/GenBank/DDBJ whole genome shotgun (WGS) entry which is preliminary data.</text>
</comment>
<feature type="compositionally biased region" description="Basic residues" evidence="1">
    <location>
        <begin position="194"/>
        <end position="206"/>
    </location>
</feature>
<protein>
    <submittedName>
        <fullName evidence="2">Uncharacterized protein</fullName>
    </submittedName>
</protein>
<feature type="region of interest" description="Disordered" evidence="1">
    <location>
        <begin position="166"/>
        <end position="206"/>
    </location>
</feature>
<reference evidence="2 3" key="1">
    <citation type="submission" date="2015-01" db="EMBL/GenBank/DDBJ databases">
        <title>Characterization of Swiss Staphylococcus aureus strains involved in food poisoning.</title>
        <authorList>
            <person name="Crovadore J."/>
            <person name="Chablais R."/>
            <person name="Tonacini J."/>
            <person name="Schnyder B."/>
            <person name="Lefort F."/>
        </authorList>
    </citation>
    <scope>NUCLEOTIDE SEQUENCE [LARGE SCALE GENOMIC DNA]</scope>
    <source>
        <strain evidence="2 3">SA-120</strain>
    </source>
</reference>
<evidence type="ECO:0000313" key="3">
    <source>
        <dbReference type="Proteomes" id="UP000032274"/>
    </source>
</evidence>
<evidence type="ECO:0000256" key="1">
    <source>
        <dbReference type="SAM" id="MobiDB-lite"/>
    </source>
</evidence>
<organism evidence="2 3">
    <name type="scientific">Staphylococcus aureus</name>
    <dbReference type="NCBI Taxonomy" id="1280"/>
    <lineage>
        <taxon>Bacteria</taxon>
        <taxon>Bacillati</taxon>
        <taxon>Bacillota</taxon>
        <taxon>Bacilli</taxon>
        <taxon>Bacillales</taxon>
        <taxon>Staphylococcaceae</taxon>
        <taxon>Staphylococcus</taxon>
    </lineage>
</organism>
<feature type="non-terminal residue" evidence="2">
    <location>
        <position position="1"/>
    </location>
</feature>
<name>A0AA40MKN7_STAAU</name>
<dbReference type="AlphaFoldDB" id="A0AA40MKN7"/>
<feature type="compositionally biased region" description="Basic and acidic residues" evidence="1">
    <location>
        <begin position="166"/>
        <end position="177"/>
    </location>
</feature>
<evidence type="ECO:0000313" key="2">
    <source>
        <dbReference type="EMBL" id="KIU01093.1"/>
    </source>
</evidence>
<feature type="non-terminal residue" evidence="2">
    <location>
        <position position="206"/>
    </location>
</feature>
<proteinExistence type="predicted"/>
<accession>A0AA40MKN7</accession>
<sequence>ERGSDLAVERVEIGLRDAGDIGRDHREDGGGDQDDAARGFALQEAAQRRFDADRCLGDRLGCVFDSAHARPVALLLADAAVLWGGCRAAKPVPMANGQALPLGRPRPALALVAPRSGRLGRAWRGARAGACRFGVQRALCLPGRRLGADRDPRLAAAVLRGADRRDADLAADDADHRPRLRHRHLRPGRDPPRRLRAGRRRGGSRP</sequence>
<gene>
    <name evidence="2" type="ORF">QU38_02645</name>
</gene>